<sequence>MVHCHILLVCFPAQGHINPSLQFAKRLLQLGAKVTFSTSVSAIRRMSQVASTIPDLTLAPFSDGYDDGWTSAPDVQAFMLSIKTFGSEALTNLIMANENEGHPFTHMVYSTLVSWAGEVANQLQIPSTLLWNQPATVFYIYYLYFNKNEIFTGENNEIIELPGVPLVLSSSDLPSIMQPSSPAVYSFALTAFKEHFEILDRAGTKQKVLVNTYDALEFQALMGIKKYDVMGIGPLVPSAFLDGKDPSDTSFGGDLIQKTVDYIDWLNSKDKSSVIYLAFGSYFKFSEQQMEEIAKGLIRSQKPFLWVTRADNTLDYMKEVEKQGLIVQWCSQLEVLSNPSVGCFMTHCGWNSCIESLANGVPVVAFPQWTDQLTNAKLIQDFWKTGLRLAAADGGIVTAEEIARCLEIIMGGGDRGEDIRKQAQHWKILAKDAVKEATDMFP</sequence>
<comment type="pathway">
    <text evidence="1">Pigment biosynthesis; anthocyanin biosynthesis.</text>
</comment>
<dbReference type="AlphaFoldDB" id="A0AAD2E6V6"/>
<keyword evidence="4" id="KW-0732">Signal</keyword>
<evidence type="ECO:0000313" key="10">
    <source>
        <dbReference type="Proteomes" id="UP000834106"/>
    </source>
</evidence>
<gene>
    <name evidence="9" type="ORF">FPE_LOCUS24440</name>
</gene>
<dbReference type="Gene3D" id="3.40.50.2000">
    <property type="entry name" value="Glycogen Phosphorylase B"/>
    <property type="match status" value="2"/>
</dbReference>
<dbReference type="GO" id="GO:0080043">
    <property type="term" value="F:quercetin 3-O-glucosyltransferase activity"/>
    <property type="evidence" value="ECO:0007669"/>
    <property type="project" value="TreeGrafter"/>
</dbReference>
<evidence type="ECO:0000256" key="2">
    <source>
        <dbReference type="ARBA" id="ARBA00009995"/>
    </source>
</evidence>
<reference evidence="9" key="1">
    <citation type="submission" date="2023-05" db="EMBL/GenBank/DDBJ databases">
        <authorList>
            <person name="Huff M."/>
        </authorList>
    </citation>
    <scope>NUCLEOTIDE SEQUENCE</scope>
</reference>
<keyword evidence="3 7" id="KW-0808">Transferase</keyword>
<proteinExistence type="inferred from homology"/>
<evidence type="ECO:0000256" key="8">
    <source>
        <dbReference type="RuleBase" id="RU362057"/>
    </source>
</evidence>
<comment type="catalytic activity">
    <reaction evidence="5">
        <text>an anthocyanidin 3-O-beta-D-glucoside + UDP-alpha-D-glucose = an anthocyanidin 3,5-di-O-beta-D-glucoside + UDP + 2 H(+)</text>
        <dbReference type="Rhea" id="RHEA:35423"/>
        <dbReference type="ChEBI" id="CHEBI:15378"/>
        <dbReference type="ChEBI" id="CHEBI:16307"/>
        <dbReference type="ChEBI" id="CHEBI:57503"/>
        <dbReference type="ChEBI" id="CHEBI:58223"/>
        <dbReference type="ChEBI" id="CHEBI:58885"/>
        <dbReference type="EC" id="2.4.1.298"/>
    </reaction>
</comment>
<evidence type="ECO:0000256" key="5">
    <source>
        <dbReference type="ARBA" id="ARBA00050360"/>
    </source>
</evidence>
<accession>A0AAD2E6V6</accession>
<dbReference type="Pfam" id="PF00201">
    <property type="entry name" value="UDPGT"/>
    <property type="match status" value="1"/>
</dbReference>
<dbReference type="InterPro" id="IPR002213">
    <property type="entry name" value="UDP_glucos_trans"/>
</dbReference>
<dbReference type="GO" id="GO:0102816">
    <property type="term" value="F:UDP-D-glucose:delphinidin 3-O-glucosyl-5-O-caffeoylglucoside -O-beta-D-glucosyltransferase activity"/>
    <property type="evidence" value="ECO:0007669"/>
    <property type="project" value="UniProtKB-EC"/>
</dbReference>
<evidence type="ECO:0000256" key="3">
    <source>
        <dbReference type="ARBA" id="ARBA00022679"/>
    </source>
</evidence>
<dbReference type="CDD" id="cd03784">
    <property type="entry name" value="GT1_Gtf-like"/>
    <property type="match status" value="1"/>
</dbReference>
<evidence type="ECO:0000256" key="4">
    <source>
        <dbReference type="ARBA" id="ARBA00022729"/>
    </source>
</evidence>
<evidence type="ECO:0000313" key="9">
    <source>
        <dbReference type="EMBL" id="CAI9777010.1"/>
    </source>
</evidence>
<evidence type="ECO:0000256" key="7">
    <source>
        <dbReference type="RuleBase" id="RU003718"/>
    </source>
</evidence>
<dbReference type="EC" id="2.4.1.-" evidence="8"/>
<comment type="function">
    <text evidence="6">Catalyzes the glucosylation at the O-5 position of anthocyanidin 3-glucosides to form anthocyanidin 3,5-di-O-glucosides using UDP-glucose as sugar donor. Anthocyanidin 3,5-di-O-glucosides are molecules that are responsible for pigmentation. Also acts on anthocyanidin 3-O-(6-O-malonylglucoside). Much less active with hydroxycinnamoylglucose derivatives. No activity in the absence of the 3-O-glucoside group.</text>
</comment>
<dbReference type="GO" id="GO:0080044">
    <property type="term" value="F:quercetin 7-O-glucosyltransferase activity"/>
    <property type="evidence" value="ECO:0007669"/>
    <property type="project" value="TreeGrafter"/>
</dbReference>
<name>A0AAD2E6V6_9LAMI</name>
<comment type="similarity">
    <text evidence="2 7">Belongs to the UDP-glycosyltransferase family.</text>
</comment>
<dbReference type="FunFam" id="3.40.50.2000:FF:000019">
    <property type="entry name" value="Glycosyltransferase"/>
    <property type="match status" value="1"/>
</dbReference>
<organism evidence="9 10">
    <name type="scientific">Fraxinus pennsylvanica</name>
    <dbReference type="NCBI Taxonomy" id="56036"/>
    <lineage>
        <taxon>Eukaryota</taxon>
        <taxon>Viridiplantae</taxon>
        <taxon>Streptophyta</taxon>
        <taxon>Embryophyta</taxon>
        <taxon>Tracheophyta</taxon>
        <taxon>Spermatophyta</taxon>
        <taxon>Magnoliopsida</taxon>
        <taxon>eudicotyledons</taxon>
        <taxon>Gunneridae</taxon>
        <taxon>Pentapetalae</taxon>
        <taxon>asterids</taxon>
        <taxon>lamiids</taxon>
        <taxon>Lamiales</taxon>
        <taxon>Oleaceae</taxon>
        <taxon>Oleeae</taxon>
        <taxon>Fraxinus</taxon>
    </lineage>
</organism>
<dbReference type="PANTHER" id="PTHR11926">
    <property type="entry name" value="GLUCOSYL/GLUCURONOSYL TRANSFERASES"/>
    <property type="match status" value="1"/>
</dbReference>
<protein>
    <recommendedName>
        <fullName evidence="8">Glycosyltransferase</fullName>
        <ecNumber evidence="8">2.4.1.-</ecNumber>
    </recommendedName>
</protein>
<keyword evidence="7" id="KW-0328">Glycosyltransferase</keyword>
<dbReference type="EMBL" id="OU503050">
    <property type="protein sequence ID" value="CAI9777010.1"/>
    <property type="molecule type" value="Genomic_DNA"/>
</dbReference>
<dbReference type="PANTHER" id="PTHR11926:SF1539">
    <property type="entry name" value="GLYCOSYLTRANSFERASE"/>
    <property type="match status" value="1"/>
</dbReference>
<keyword evidence="10" id="KW-1185">Reference proteome</keyword>
<dbReference type="Proteomes" id="UP000834106">
    <property type="component" value="Chromosome 15"/>
</dbReference>
<evidence type="ECO:0000256" key="6">
    <source>
        <dbReference type="ARBA" id="ARBA00056922"/>
    </source>
</evidence>
<evidence type="ECO:0000256" key="1">
    <source>
        <dbReference type="ARBA" id="ARBA00004935"/>
    </source>
</evidence>
<dbReference type="InterPro" id="IPR035595">
    <property type="entry name" value="UDP_glycos_trans_CS"/>
</dbReference>
<dbReference type="SUPFAM" id="SSF53756">
    <property type="entry name" value="UDP-Glycosyltransferase/glycogen phosphorylase"/>
    <property type="match status" value="1"/>
</dbReference>
<dbReference type="PROSITE" id="PS00375">
    <property type="entry name" value="UDPGT"/>
    <property type="match status" value="1"/>
</dbReference>